<dbReference type="EMBL" id="CP019082">
    <property type="protein sequence ID" value="APW60150.1"/>
    <property type="molecule type" value="Genomic_DNA"/>
</dbReference>
<reference evidence="4" key="1">
    <citation type="submission" date="2016-12" db="EMBL/GenBank/DDBJ databases">
        <title>Comparative genomics of four Isosphaeraceae planctomycetes: a common pool of plasmids and glycoside hydrolase genes.</title>
        <authorList>
            <person name="Ivanova A."/>
        </authorList>
    </citation>
    <scope>NUCLEOTIDE SEQUENCE [LARGE SCALE GENOMIC DNA]</scope>
    <source>
        <strain evidence="4">PX4</strain>
    </source>
</reference>
<dbReference type="Pfam" id="PF06439">
    <property type="entry name" value="3keto-disac_hyd"/>
    <property type="match status" value="1"/>
</dbReference>
<dbReference type="KEGG" id="pbor:BSF38_01616"/>
<evidence type="ECO:0000256" key="1">
    <source>
        <dbReference type="SAM" id="SignalP"/>
    </source>
</evidence>
<proteinExistence type="predicted"/>
<organism evidence="3 4">
    <name type="scientific">Paludisphaera borealis</name>
    <dbReference type="NCBI Taxonomy" id="1387353"/>
    <lineage>
        <taxon>Bacteria</taxon>
        <taxon>Pseudomonadati</taxon>
        <taxon>Planctomycetota</taxon>
        <taxon>Planctomycetia</taxon>
        <taxon>Isosphaerales</taxon>
        <taxon>Isosphaeraceae</taxon>
        <taxon>Paludisphaera</taxon>
    </lineage>
</organism>
<dbReference type="RefSeq" id="WP_076344588.1">
    <property type="nucleotide sequence ID" value="NZ_CP019082.1"/>
</dbReference>
<feature type="signal peptide" evidence="1">
    <location>
        <begin position="1"/>
        <end position="26"/>
    </location>
</feature>
<name>A0A1U7CMI7_9BACT</name>
<gene>
    <name evidence="3" type="ORF">BSF38_01616</name>
</gene>
<dbReference type="AlphaFoldDB" id="A0A1U7CMI7"/>
<dbReference type="PROSITE" id="PS51257">
    <property type="entry name" value="PROKAR_LIPOPROTEIN"/>
    <property type="match status" value="1"/>
</dbReference>
<sequence length="207" mass="23311">MKPYQWARVGLWSLVVTGLTACGAQAEEWVSLFDGKTLSGWTKGGGNDGSHWEVKDGSIVGTGSASMLYSPKTYKNFKYRAEVKINDHGNSGLYFRCPAPNGSFSEGYEAQIDSTHSDPIRTGSIYGFVHVYKQLVPADEWFTYELEVVDKDWRGMVIPHITVKINGEILFVYLDRTKAWKEGHFAFQQHDPGSRVEIRKIEVVELP</sequence>
<keyword evidence="4" id="KW-1185">Reference proteome</keyword>
<protein>
    <recommendedName>
        <fullName evidence="2">3-keto-alpha-glucoside-1,2-lyase/3-keto-2-hydroxy-glucal hydratase domain-containing protein</fullName>
    </recommendedName>
</protein>
<dbReference type="InterPro" id="IPR010496">
    <property type="entry name" value="AL/BT2_dom"/>
</dbReference>
<dbReference type="Proteomes" id="UP000186309">
    <property type="component" value="Chromosome"/>
</dbReference>
<evidence type="ECO:0000313" key="4">
    <source>
        <dbReference type="Proteomes" id="UP000186309"/>
    </source>
</evidence>
<dbReference type="Gene3D" id="2.60.120.560">
    <property type="entry name" value="Exo-inulinase, domain 1"/>
    <property type="match status" value="1"/>
</dbReference>
<evidence type="ECO:0000313" key="3">
    <source>
        <dbReference type="EMBL" id="APW60150.1"/>
    </source>
</evidence>
<evidence type="ECO:0000259" key="2">
    <source>
        <dbReference type="Pfam" id="PF06439"/>
    </source>
</evidence>
<feature type="chain" id="PRO_5012323829" description="3-keto-alpha-glucoside-1,2-lyase/3-keto-2-hydroxy-glucal hydratase domain-containing protein" evidence="1">
    <location>
        <begin position="27"/>
        <end position="207"/>
    </location>
</feature>
<feature type="domain" description="3-keto-alpha-glucoside-1,2-lyase/3-keto-2-hydroxy-glucal hydratase" evidence="2">
    <location>
        <begin position="28"/>
        <end position="203"/>
    </location>
</feature>
<accession>A0A1U7CMI7</accession>
<keyword evidence="1" id="KW-0732">Signal</keyword>
<dbReference type="OrthoDB" id="242352at2"/>
<dbReference type="STRING" id="1387353.BSF38_01616"/>
<dbReference type="GO" id="GO:0016787">
    <property type="term" value="F:hydrolase activity"/>
    <property type="evidence" value="ECO:0007669"/>
    <property type="project" value="InterPro"/>
</dbReference>